<comment type="caution">
    <text evidence="4">The sequence shown here is derived from an EMBL/GenBank/DDBJ whole genome shotgun (WGS) entry which is preliminary data.</text>
</comment>
<dbReference type="PANTHER" id="PTHR44591">
    <property type="entry name" value="STRESS RESPONSE REGULATOR PROTEIN 1"/>
    <property type="match status" value="1"/>
</dbReference>
<name>A0A9E3LTG0_9NOST</name>
<proteinExistence type="predicted"/>
<dbReference type="PANTHER" id="PTHR44591:SF22">
    <property type="entry name" value="CHEY SUBFAMILY"/>
    <property type="match status" value="1"/>
</dbReference>
<gene>
    <name evidence="4" type="ORF">KME28_12670</name>
</gene>
<evidence type="ECO:0000313" key="4">
    <source>
        <dbReference type="EMBL" id="MBW4432553.1"/>
    </source>
</evidence>
<dbReference type="Pfam" id="PF00072">
    <property type="entry name" value="Response_reg"/>
    <property type="match status" value="1"/>
</dbReference>
<evidence type="ECO:0000256" key="1">
    <source>
        <dbReference type="ARBA" id="ARBA00022553"/>
    </source>
</evidence>
<dbReference type="InterPro" id="IPR011006">
    <property type="entry name" value="CheY-like_superfamily"/>
</dbReference>
<dbReference type="EMBL" id="JAHHHW010000087">
    <property type="protein sequence ID" value="MBW4432553.1"/>
    <property type="molecule type" value="Genomic_DNA"/>
</dbReference>
<protein>
    <submittedName>
        <fullName evidence="4">Response regulator</fullName>
    </submittedName>
</protein>
<evidence type="ECO:0000256" key="2">
    <source>
        <dbReference type="PROSITE-ProRule" id="PRU00169"/>
    </source>
</evidence>
<feature type="domain" description="Response regulatory" evidence="3">
    <location>
        <begin position="5"/>
        <end position="128"/>
    </location>
</feature>
<reference evidence="4" key="2">
    <citation type="journal article" date="2022" name="Microbiol. Resour. Announc.">
        <title>Metagenome Sequencing to Explore Phylogenomics of Terrestrial Cyanobacteria.</title>
        <authorList>
            <person name="Ward R.D."/>
            <person name="Stajich J.E."/>
            <person name="Johansen J.R."/>
            <person name="Huntemann M."/>
            <person name="Clum A."/>
            <person name="Foster B."/>
            <person name="Foster B."/>
            <person name="Roux S."/>
            <person name="Palaniappan K."/>
            <person name="Varghese N."/>
            <person name="Mukherjee S."/>
            <person name="Reddy T.B.K."/>
            <person name="Daum C."/>
            <person name="Copeland A."/>
            <person name="Chen I.A."/>
            <person name="Ivanova N.N."/>
            <person name="Kyrpides N.C."/>
            <person name="Shapiro N."/>
            <person name="Eloe-Fadrosh E.A."/>
            <person name="Pietrasiak N."/>
        </authorList>
    </citation>
    <scope>NUCLEOTIDE SEQUENCE</scope>
    <source>
        <strain evidence="4">HA4357-MV3</strain>
    </source>
</reference>
<keyword evidence="1 2" id="KW-0597">Phosphoprotein</keyword>
<evidence type="ECO:0000313" key="5">
    <source>
        <dbReference type="Proteomes" id="UP000813215"/>
    </source>
</evidence>
<sequence>MSRKLILLIDHEASIRAILQVCLSRLGGWDVLSVSSLNQGLEVLTIKEALLLRKPDAIVLDVPMLETDCLGIVQEFIQHPLIDDIPILLITTKASWFSRQQLQEMNIVGAIAKPFNPTQLPEQIAELLKWKSKQT</sequence>
<evidence type="ECO:0000259" key="3">
    <source>
        <dbReference type="PROSITE" id="PS50110"/>
    </source>
</evidence>
<dbReference type="SMART" id="SM00448">
    <property type="entry name" value="REC"/>
    <property type="match status" value="1"/>
</dbReference>
<dbReference type="PROSITE" id="PS50110">
    <property type="entry name" value="RESPONSE_REGULATORY"/>
    <property type="match status" value="1"/>
</dbReference>
<dbReference type="Gene3D" id="3.40.50.2300">
    <property type="match status" value="1"/>
</dbReference>
<dbReference type="InterPro" id="IPR050595">
    <property type="entry name" value="Bact_response_regulator"/>
</dbReference>
<dbReference type="InterPro" id="IPR001789">
    <property type="entry name" value="Sig_transdc_resp-reg_receiver"/>
</dbReference>
<dbReference type="SUPFAM" id="SSF52172">
    <property type="entry name" value="CheY-like"/>
    <property type="match status" value="1"/>
</dbReference>
<dbReference type="Proteomes" id="UP000813215">
    <property type="component" value="Unassembled WGS sequence"/>
</dbReference>
<feature type="modified residue" description="4-aspartylphosphate" evidence="2">
    <location>
        <position position="61"/>
    </location>
</feature>
<dbReference type="GO" id="GO:0000160">
    <property type="term" value="P:phosphorelay signal transduction system"/>
    <property type="evidence" value="ECO:0007669"/>
    <property type="project" value="InterPro"/>
</dbReference>
<accession>A0A9E3LTG0</accession>
<organism evidence="4 5">
    <name type="scientific">Pelatocladus maniniholoensis HA4357-MV3</name>
    <dbReference type="NCBI Taxonomy" id="1117104"/>
    <lineage>
        <taxon>Bacteria</taxon>
        <taxon>Bacillati</taxon>
        <taxon>Cyanobacteriota</taxon>
        <taxon>Cyanophyceae</taxon>
        <taxon>Nostocales</taxon>
        <taxon>Nostocaceae</taxon>
        <taxon>Pelatocladus</taxon>
    </lineage>
</organism>
<dbReference type="AlphaFoldDB" id="A0A9E3LTG0"/>
<reference evidence="4" key="1">
    <citation type="submission" date="2021-05" db="EMBL/GenBank/DDBJ databases">
        <authorList>
            <person name="Pietrasiak N."/>
            <person name="Ward R."/>
            <person name="Stajich J.E."/>
            <person name="Kurbessoian T."/>
        </authorList>
    </citation>
    <scope>NUCLEOTIDE SEQUENCE</scope>
    <source>
        <strain evidence="4">HA4357-MV3</strain>
    </source>
</reference>